<dbReference type="PANTHER" id="PTHR33392:SF6">
    <property type="entry name" value="POLYISOPRENYL-TEICHOIC ACID--PEPTIDOGLYCAN TEICHOIC ACID TRANSFERASE TAGU"/>
    <property type="match status" value="1"/>
</dbReference>
<proteinExistence type="inferred from homology"/>
<comment type="caution">
    <text evidence="5">The sequence shown here is derived from an EMBL/GenBank/DDBJ whole genome shotgun (WGS) entry which is preliminary data.</text>
</comment>
<feature type="region of interest" description="Disordered" evidence="2">
    <location>
        <begin position="349"/>
        <end position="417"/>
    </location>
</feature>
<evidence type="ECO:0000256" key="1">
    <source>
        <dbReference type="ARBA" id="ARBA00006068"/>
    </source>
</evidence>
<feature type="domain" description="Cell envelope-related transcriptional attenuator" evidence="4">
    <location>
        <begin position="94"/>
        <end position="251"/>
    </location>
</feature>
<dbReference type="RefSeq" id="WP_044297094.1">
    <property type="nucleotide sequence ID" value="NZ_CABMJZ010000085.1"/>
</dbReference>
<dbReference type="OrthoDB" id="27330at2"/>
<dbReference type="Proteomes" id="UP000306509">
    <property type="component" value="Unassembled WGS sequence"/>
</dbReference>
<comment type="similarity">
    <text evidence="1">Belongs to the LytR/CpsA/Psr (LCP) family.</text>
</comment>
<evidence type="ECO:0000313" key="5">
    <source>
        <dbReference type="EMBL" id="TLC99269.1"/>
    </source>
</evidence>
<reference evidence="5 6" key="1">
    <citation type="journal article" date="2019" name="Anaerobe">
        <title>Detection of Robinsoniella peoriensis in multiple bone samples of a trauma patient.</title>
        <authorList>
            <person name="Schrottner P."/>
            <person name="Hartwich K."/>
            <person name="Bunk B."/>
            <person name="Schober I."/>
            <person name="Helbig S."/>
            <person name="Rudolph W.W."/>
            <person name="Gunzer F."/>
        </authorList>
    </citation>
    <scope>NUCLEOTIDE SEQUENCE [LARGE SCALE GENOMIC DNA]</scope>
    <source>
        <strain evidence="5 6">DSM 106044</strain>
    </source>
</reference>
<keyword evidence="3" id="KW-0472">Membrane</keyword>
<feature type="compositionally biased region" description="Basic and acidic residues" evidence="2">
    <location>
        <begin position="383"/>
        <end position="392"/>
    </location>
</feature>
<protein>
    <submittedName>
        <fullName evidence="5">Biofilm regulatory protein A</fullName>
    </submittedName>
</protein>
<feature type="compositionally biased region" description="Low complexity" evidence="2">
    <location>
        <begin position="369"/>
        <end position="378"/>
    </location>
</feature>
<feature type="compositionally biased region" description="Basic and acidic residues" evidence="2">
    <location>
        <begin position="355"/>
        <end position="368"/>
    </location>
</feature>
<dbReference type="InterPro" id="IPR050922">
    <property type="entry name" value="LytR/CpsA/Psr_CW_biosynth"/>
</dbReference>
<feature type="transmembrane region" description="Helical" evidence="3">
    <location>
        <begin position="21"/>
        <end position="43"/>
    </location>
</feature>
<evidence type="ECO:0000256" key="3">
    <source>
        <dbReference type="SAM" id="Phobius"/>
    </source>
</evidence>
<feature type="compositionally biased region" description="Low complexity" evidence="2">
    <location>
        <begin position="393"/>
        <end position="407"/>
    </location>
</feature>
<evidence type="ECO:0000313" key="6">
    <source>
        <dbReference type="Proteomes" id="UP000306509"/>
    </source>
</evidence>
<keyword evidence="3" id="KW-1133">Transmembrane helix</keyword>
<dbReference type="Pfam" id="PF03816">
    <property type="entry name" value="LytR_cpsA_psr"/>
    <property type="match status" value="1"/>
</dbReference>
<sequence length="417" mass="45841">MDKEKVDKEDPGYKKRKKRKILIIVGVILLLIAAAVAIAYSYVQSKLGKIQSSEMNMDEVVVNEELETNKVIKGYTNIALFGLDTRDEDLSRANSDAIIIASINNDTKEVKLVSIYRDTYLYIGGDLYRKANAAYANGGAERAVSTLNENFDLKIQDYISVDFNALAEIVDLLGGIELTVDEAESVHLNNYCVETSEVTGKSYEKLPGAGTYNMNGVQATSYSRIRYTAGNDFKRTERQREVIEKIVEKVKKADVGTLNKIMDGVFPMIRTSMSQSEMISMGMGMLSYNISETIGFPYDHKTGGKGGSGDDEIPQTLESNVVKLHEFLFGTKDYNPSARVKDLSEKIQKLTGVGPKEESTEKTTEKSSENSSETSSGDTTEDSSEKTTKESVSKGSGKSSIKGTTAETESESESETE</sequence>
<dbReference type="PANTHER" id="PTHR33392">
    <property type="entry name" value="POLYISOPRENYL-TEICHOIC ACID--PEPTIDOGLYCAN TEICHOIC ACID TRANSFERASE TAGU"/>
    <property type="match status" value="1"/>
</dbReference>
<name>A0A4U8Q3D0_9FIRM</name>
<dbReference type="NCBIfam" id="TIGR00350">
    <property type="entry name" value="lytR_cpsA_psr"/>
    <property type="match status" value="1"/>
</dbReference>
<keyword evidence="6" id="KW-1185">Reference proteome</keyword>
<gene>
    <name evidence="5" type="primary">brpA_1</name>
    <name evidence="5" type="ORF">DSM106044_03868</name>
</gene>
<organism evidence="5 6">
    <name type="scientific">Robinsoniella peoriensis</name>
    <dbReference type="NCBI Taxonomy" id="180332"/>
    <lineage>
        <taxon>Bacteria</taxon>
        <taxon>Bacillati</taxon>
        <taxon>Bacillota</taxon>
        <taxon>Clostridia</taxon>
        <taxon>Lachnospirales</taxon>
        <taxon>Lachnospiraceae</taxon>
        <taxon>Robinsoniella</taxon>
    </lineage>
</organism>
<feature type="compositionally biased region" description="Acidic residues" evidence="2">
    <location>
        <begin position="408"/>
        <end position="417"/>
    </location>
</feature>
<dbReference type="STRING" id="180332.GCA_000797495_02948"/>
<dbReference type="Gene3D" id="3.40.630.190">
    <property type="entry name" value="LCP protein"/>
    <property type="match status" value="1"/>
</dbReference>
<dbReference type="InterPro" id="IPR004474">
    <property type="entry name" value="LytR_CpsA_psr"/>
</dbReference>
<dbReference type="AlphaFoldDB" id="A0A4U8Q3D0"/>
<keyword evidence="3" id="KW-0812">Transmembrane</keyword>
<dbReference type="EMBL" id="QGQD01000072">
    <property type="protein sequence ID" value="TLC99269.1"/>
    <property type="molecule type" value="Genomic_DNA"/>
</dbReference>
<accession>A0A4U8Q3D0</accession>
<evidence type="ECO:0000259" key="4">
    <source>
        <dbReference type="Pfam" id="PF03816"/>
    </source>
</evidence>
<evidence type="ECO:0000256" key="2">
    <source>
        <dbReference type="SAM" id="MobiDB-lite"/>
    </source>
</evidence>